<dbReference type="Proteomes" id="UP000316921">
    <property type="component" value="Chromosome"/>
</dbReference>
<gene>
    <name evidence="2" type="ORF">Pla133_31010</name>
</gene>
<dbReference type="SUPFAM" id="SSF53649">
    <property type="entry name" value="Alkaline phosphatase-like"/>
    <property type="match status" value="1"/>
</dbReference>
<dbReference type="PANTHER" id="PTHR43751:SF3">
    <property type="entry name" value="SULFATASE N-TERMINAL DOMAIN-CONTAINING PROTEIN"/>
    <property type="match status" value="1"/>
</dbReference>
<dbReference type="PANTHER" id="PTHR43751">
    <property type="entry name" value="SULFATASE"/>
    <property type="match status" value="1"/>
</dbReference>
<reference evidence="2 3" key="1">
    <citation type="submission" date="2019-02" db="EMBL/GenBank/DDBJ databases">
        <title>Deep-cultivation of Planctomycetes and their phenomic and genomic characterization uncovers novel biology.</title>
        <authorList>
            <person name="Wiegand S."/>
            <person name="Jogler M."/>
            <person name="Boedeker C."/>
            <person name="Pinto D."/>
            <person name="Vollmers J."/>
            <person name="Rivas-Marin E."/>
            <person name="Kohn T."/>
            <person name="Peeters S.H."/>
            <person name="Heuer A."/>
            <person name="Rast P."/>
            <person name="Oberbeckmann S."/>
            <person name="Bunk B."/>
            <person name="Jeske O."/>
            <person name="Meyerdierks A."/>
            <person name="Storesund J.E."/>
            <person name="Kallscheuer N."/>
            <person name="Luecker S."/>
            <person name="Lage O.M."/>
            <person name="Pohl T."/>
            <person name="Merkel B.J."/>
            <person name="Hornburger P."/>
            <person name="Mueller R.-W."/>
            <person name="Bruemmer F."/>
            <person name="Labrenz M."/>
            <person name="Spormann A.M."/>
            <person name="Op den Camp H."/>
            <person name="Overmann J."/>
            <person name="Amann R."/>
            <person name="Jetten M.S.M."/>
            <person name="Mascher T."/>
            <person name="Medema M.H."/>
            <person name="Devos D.P."/>
            <person name="Kaster A.-K."/>
            <person name="Ovreas L."/>
            <person name="Rohde M."/>
            <person name="Galperin M.Y."/>
            <person name="Jogler C."/>
        </authorList>
    </citation>
    <scope>NUCLEOTIDE SEQUENCE [LARGE SCALE GENOMIC DNA]</scope>
    <source>
        <strain evidence="2 3">Pla133</strain>
    </source>
</reference>
<organism evidence="2 3">
    <name type="scientific">Engelhardtia mirabilis</name>
    <dbReference type="NCBI Taxonomy" id="2528011"/>
    <lineage>
        <taxon>Bacteria</taxon>
        <taxon>Pseudomonadati</taxon>
        <taxon>Planctomycetota</taxon>
        <taxon>Planctomycetia</taxon>
        <taxon>Planctomycetia incertae sedis</taxon>
        <taxon>Engelhardtia</taxon>
    </lineage>
</organism>
<dbReference type="CDD" id="cd16148">
    <property type="entry name" value="sulfatase_like"/>
    <property type="match status" value="1"/>
</dbReference>
<dbReference type="GO" id="GO:0004065">
    <property type="term" value="F:arylsulfatase activity"/>
    <property type="evidence" value="ECO:0007669"/>
    <property type="project" value="UniProtKB-EC"/>
</dbReference>
<protein>
    <submittedName>
        <fullName evidence="2">Arylsulfatase</fullName>
        <ecNumber evidence="2">3.1.6.1</ecNumber>
    </submittedName>
</protein>
<name>A0A518BM07_9BACT</name>
<dbReference type="InterPro" id="IPR017850">
    <property type="entry name" value="Alkaline_phosphatase_core_sf"/>
</dbReference>
<feature type="domain" description="Sulfatase N-terminal" evidence="1">
    <location>
        <begin position="21"/>
        <end position="344"/>
    </location>
</feature>
<accession>A0A518BM07</accession>
<evidence type="ECO:0000313" key="3">
    <source>
        <dbReference type="Proteomes" id="UP000316921"/>
    </source>
</evidence>
<dbReference type="EC" id="3.1.6.1" evidence="2"/>
<keyword evidence="2" id="KW-0378">Hydrolase</keyword>
<dbReference type="Gene3D" id="3.30.1120.10">
    <property type="match status" value="1"/>
</dbReference>
<dbReference type="InterPro" id="IPR000917">
    <property type="entry name" value="Sulfatase_N"/>
</dbReference>
<dbReference type="Pfam" id="PF00884">
    <property type="entry name" value="Sulfatase"/>
    <property type="match status" value="1"/>
</dbReference>
<dbReference type="AlphaFoldDB" id="A0A518BM07"/>
<sequence>MLAGLALAGLAGCGNSPAEAPSVLLVTVDCLRSDHVGAYGYGRDTTPNLDALAAESALFERSYSHAPFTAPSHASLLTGLNTPSHGLVFWNYKIDPAAQTFQDLFGAAGYRTSAFINHPGLPPTGLLEDFDLPSTQLSGPWEDTVEHFFDWVDSGEGKFATWVHLWDVHRPFGYREWSAELLGFYPGTGRQPGRLPFAESGFGPGHDVRVGRLEAHYNVNPTERAGPLPVGAEQRRLGELDWRYIADRYDNGIRFADRGVGALIEGLRERGVLDDTLVVITADHGESLTERDAVWFTHDPFLYEETLRVPLVIRFPGGRFAGQREGELLVRGIDVLPTLLDVSGLDAPAALQGRSLVGVLDGSDRQPVTLLAQTQTKSAKESFRSVVKDEAGPDWLEFRQAVTDGRHKLILDYDTGTLELYDLSSDPGEVHNLVVDNSLDGPGLALRDELQRYRSELPAAPVHVVDPDIASQALLDALGYVEKDPAGEQD</sequence>
<dbReference type="KEGG" id="pbap:Pla133_31010"/>
<evidence type="ECO:0000259" key="1">
    <source>
        <dbReference type="Pfam" id="PF00884"/>
    </source>
</evidence>
<evidence type="ECO:0000313" key="2">
    <source>
        <dbReference type="EMBL" id="QDU68010.1"/>
    </source>
</evidence>
<dbReference type="InterPro" id="IPR052701">
    <property type="entry name" value="GAG_Ulvan_Degrading_Sulfatases"/>
</dbReference>
<dbReference type="EMBL" id="CP036287">
    <property type="protein sequence ID" value="QDU68010.1"/>
    <property type="molecule type" value="Genomic_DNA"/>
</dbReference>
<proteinExistence type="predicted"/>
<dbReference type="Gene3D" id="3.40.720.10">
    <property type="entry name" value="Alkaline Phosphatase, subunit A"/>
    <property type="match status" value="1"/>
</dbReference>
<keyword evidence="3" id="KW-1185">Reference proteome</keyword>